<sequence>MTPKEKAIELFNKYADDMNFDSTYADYIEQSKKCALIAVNEILFTLNEISEEDNSTYAYHTAVFYNQVKTEIKKL</sequence>
<evidence type="ECO:0000313" key="2">
    <source>
        <dbReference type="EMBL" id="CAB4178824.1"/>
    </source>
</evidence>
<proteinExistence type="predicted"/>
<protein>
    <submittedName>
        <fullName evidence="3">Uncharacterized protein</fullName>
    </submittedName>
</protein>
<dbReference type="EMBL" id="LR797498">
    <property type="protein sequence ID" value="CAB4220625.1"/>
    <property type="molecule type" value="Genomic_DNA"/>
</dbReference>
<organism evidence="3">
    <name type="scientific">uncultured Caudovirales phage</name>
    <dbReference type="NCBI Taxonomy" id="2100421"/>
    <lineage>
        <taxon>Viruses</taxon>
        <taxon>Duplodnaviria</taxon>
        <taxon>Heunggongvirae</taxon>
        <taxon>Uroviricota</taxon>
        <taxon>Caudoviricetes</taxon>
        <taxon>Peduoviridae</taxon>
        <taxon>Maltschvirus</taxon>
        <taxon>Maltschvirus maltsch</taxon>
    </lineage>
</organism>
<dbReference type="EMBL" id="LR796974">
    <property type="protein sequence ID" value="CAB4178824.1"/>
    <property type="molecule type" value="Genomic_DNA"/>
</dbReference>
<accession>A0A6J5R9N0</accession>
<evidence type="ECO:0000313" key="4">
    <source>
        <dbReference type="EMBL" id="CAB4220625.1"/>
    </source>
</evidence>
<dbReference type="EMBL" id="LR796504">
    <property type="protein sequence ID" value="CAB4148438.1"/>
    <property type="molecule type" value="Genomic_DNA"/>
</dbReference>
<dbReference type="EMBL" id="LR797121">
    <property type="protein sequence ID" value="CAB4188394.1"/>
    <property type="molecule type" value="Genomic_DNA"/>
</dbReference>
<evidence type="ECO:0000313" key="1">
    <source>
        <dbReference type="EMBL" id="CAB4148438.1"/>
    </source>
</evidence>
<name>A0A6J5R9N0_9CAUD</name>
<gene>
    <name evidence="2" type="ORF">UFOVP1027_10</name>
    <name evidence="3" type="ORF">UFOVP1182_28</name>
    <name evidence="4" type="ORF">UFOVP1632_44</name>
    <name evidence="1" type="ORF">UFOVP530_10</name>
</gene>
<evidence type="ECO:0000313" key="3">
    <source>
        <dbReference type="EMBL" id="CAB4188394.1"/>
    </source>
</evidence>
<reference evidence="3" key="1">
    <citation type="submission" date="2020-05" db="EMBL/GenBank/DDBJ databases">
        <authorList>
            <person name="Chiriac C."/>
            <person name="Salcher M."/>
            <person name="Ghai R."/>
            <person name="Kavagutti S V."/>
        </authorList>
    </citation>
    <scope>NUCLEOTIDE SEQUENCE</scope>
</reference>